<evidence type="ECO:0000313" key="1">
    <source>
        <dbReference type="EMBL" id="GJC79222.1"/>
    </source>
</evidence>
<protein>
    <submittedName>
        <fullName evidence="1">Uncharacterized protein</fullName>
    </submittedName>
</protein>
<proteinExistence type="predicted"/>
<sequence>MEPVTPVVGEAKVPEVGQEPTKAVTYSSKALSLICTVSYSTLALVAGVDRTGQKADKPTLPAWPGCRTQGQLLFPVFRLLA</sequence>
<dbReference type="Proteomes" id="UP001055172">
    <property type="component" value="Unassembled WGS sequence"/>
</dbReference>
<organism evidence="1 2">
    <name type="scientific">Colletotrichum liriopes</name>
    <dbReference type="NCBI Taxonomy" id="708192"/>
    <lineage>
        <taxon>Eukaryota</taxon>
        <taxon>Fungi</taxon>
        <taxon>Dikarya</taxon>
        <taxon>Ascomycota</taxon>
        <taxon>Pezizomycotina</taxon>
        <taxon>Sordariomycetes</taxon>
        <taxon>Hypocreomycetidae</taxon>
        <taxon>Glomerellales</taxon>
        <taxon>Glomerellaceae</taxon>
        <taxon>Colletotrichum</taxon>
        <taxon>Colletotrichum spaethianum species complex</taxon>
    </lineage>
</organism>
<evidence type="ECO:0000313" key="2">
    <source>
        <dbReference type="Proteomes" id="UP001055172"/>
    </source>
</evidence>
<dbReference type="EMBL" id="BPPX01000003">
    <property type="protein sequence ID" value="GJC79222.1"/>
    <property type="molecule type" value="Genomic_DNA"/>
</dbReference>
<comment type="caution">
    <text evidence="1">The sequence shown here is derived from an EMBL/GenBank/DDBJ whole genome shotgun (WGS) entry which is preliminary data.</text>
</comment>
<accession>A0AA37GEJ3</accession>
<gene>
    <name evidence="1" type="ORF">ColLi_02060</name>
</gene>
<reference evidence="1 2" key="1">
    <citation type="submission" date="2021-07" db="EMBL/GenBank/DDBJ databases">
        <title>Genome data of Colletotrichum spaethianum.</title>
        <authorList>
            <person name="Utami Y.D."/>
            <person name="Hiruma K."/>
        </authorList>
    </citation>
    <scope>NUCLEOTIDE SEQUENCE [LARGE SCALE GENOMIC DNA]</scope>
    <source>
        <strain evidence="1 2">MAFF 242679</strain>
    </source>
</reference>
<keyword evidence="2" id="KW-1185">Reference proteome</keyword>
<name>A0AA37GEJ3_9PEZI</name>
<dbReference type="AlphaFoldDB" id="A0AA37GEJ3"/>